<gene>
    <name evidence="1" type="ORF">FYJ35_08030</name>
</gene>
<name>A0A6L5X955_9FIRM</name>
<dbReference type="InterPro" id="IPR029058">
    <property type="entry name" value="AB_hydrolase_fold"/>
</dbReference>
<accession>A0A6L5X955</accession>
<keyword evidence="1" id="KW-0378">Hydrolase</keyword>
<comment type="caution">
    <text evidence="1">The sequence shown here is derived from an EMBL/GenBank/DDBJ whole genome shotgun (WGS) entry which is preliminary data.</text>
</comment>
<evidence type="ECO:0000313" key="2">
    <source>
        <dbReference type="Proteomes" id="UP000481852"/>
    </source>
</evidence>
<reference evidence="1 2" key="1">
    <citation type="submission" date="2019-08" db="EMBL/GenBank/DDBJ databases">
        <title>In-depth cultivation of the pig gut microbiome towards novel bacterial diversity and tailored functional studies.</title>
        <authorList>
            <person name="Wylensek D."/>
            <person name="Hitch T.C.A."/>
            <person name="Clavel T."/>
        </authorList>
    </citation>
    <scope>NUCLEOTIDE SEQUENCE [LARGE SCALE GENOMIC DNA]</scope>
    <source>
        <strain evidence="1 2">Oil+RF-744-WCA-WT-11</strain>
    </source>
</reference>
<dbReference type="RefSeq" id="WP_154525383.1">
    <property type="nucleotide sequence ID" value="NZ_VULZ01000007.1"/>
</dbReference>
<dbReference type="Proteomes" id="UP000481852">
    <property type="component" value="Unassembled WGS sequence"/>
</dbReference>
<dbReference type="GO" id="GO:0016787">
    <property type="term" value="F:hydrolase activity"/>
    <property type="evidence" value="ECO:0007669"/>
    <property type="project" value="UniProtKB-KW"/>
</dbReference>
<dbReference type="Gene3D" id="3.40.50.1820">
    <property type="entry name" value="alpha/beta hydrolase"/>
    <property type="match status" value="1"/>
</dbReference>
<protein>
    <submittedName>
        <fullName evidence="1">Alpha/beta hydrolase</fullName>
    </submittedName>
</protein>
<sequence length="187" mass="20996">MRKAAVLFPGIGYSVERPLLYYSGKMARAQGYDVIPVPYSGFPKKQAGSHDMLLKAFQIGRNEAEVLLKDAHLEACDDLIFFSKSIGTAIGASYADNHHLDRKVRHVLYTPVAETFDFLKGSGIAFHGTKDPWAENDAILNTCRRCKIPLFTFDGANHSLEIGDFRTDIQNLEQIMETVWDYLFSGM</sequence>
<evidence type="ECO:0000313" key="1">
    <source>
        <dbReference type="EMBL" id="MSS14992.1"/>
    </source>
</evidence>
<proteinExistence type="predicted"/>
<dbReference type="SUPFAM" id="SSF53474">
    <property type="entry name" value="alpha/beta-Hydrolases"/>
    <property type="match status" value="1"/>
</dbReference>
<organism evidence="1 2">
    <name type="scientific">Porcincola intestinalis</name>
    <dbReference type="NCBI Taxonomy" id="2606632"/>
    <lineage>
        <taxon>Bacteria</taxon>
        <taxon>Bacillati</taxon>
        <taxon>Bacillota</taxon>
        <taxon>Clostridia</taxon>
        <taxon>Lachnospirales</taxon>
        <taxon>Lachnospiraceae</taxon>
        <taxon>Porcincola</taxon>
    </lineage>
</organism>
<keyword evidence="2" id="KW-1185">Reference proteome</keyword>
<dbReference type="EMBL" id="VULZ01000007">
    <property type="protein sequence ID" value="MSS14992.1"/>
    <property type="molecule type" value="Genomic_DNA"/>
</dbReference>
<dbReference type="AlphaFoldDB" id="A0A6L5X955"/>